<evidence type="ECO:0000256" key="1">
    <source>
        <dbReference type="SAM" id="MobiDB-lite"/>
    </source>
</evidence>
<gene>
    <name evidence="2" type="ORF">DAT39_021833</name>
</gene>
<proteinExistence type="predicted"/>
<dbReference type="GO" id="GO:0035371">
    <property type="term" value="C:microtubule plus-end"/>
    <property type="evidence" value="ECO:0007669"/>
    <property type="project" value="TreeGrafter"/>
</dbReference>
<sequence length="186" mass="21339">IIWRQRCKIVLNLDLLHCEEQKSKVEMSGMSELRECDQASVSVEGDTDVLLEEDEEEDEEEEDETTSNKELLERLRELEAENTSLALANESQREAYERCLDEVANHVVQALLNQKDLREECIKLKMRVFDLERQNRTLTDFLTHKLHFSSSPLPQLSSASCTDHRSDPSLVIVELPHASTSQGKAK</sequence>
<dbReference type="Proteomes" id="UP000727407">
    <property type="component" value="Unassembled WGS sequence"/>
</dbReference>
<dbReference type="EMBL" id="QNUK01000983">
    <property type="protein sequence ID" value="KAF5888440.1"/>
    <property type="molecule type" value="Genomic_DNA"/>
</dbReference>
<evidence type="ECO:0000313" key="3">
    <source>
        <dbReference type="Proteomes" id="UP000727407"/>
    </source>
</evidence>
<dbReference type="PANTHER" id="PTHR21740">
    <property type="entry name" value="NCK-ASSOCIATED PROTEIN 5"/>
    <property type="match status" value="1"/>
</dbReference>
<protein>
    <submittedName>
        <fullName evidence="2">Nck-associated protein 5-like</fullName>
    </submittedName>
</protein>
<feature type="non-terminal residue" evidence="2">
    <location>
        <position position="1"/>
    </location>
</feature>
<feature type="compositionally biased region" description="Acidic residues" evidence="1">
    <location>
        <begin position="45"/>
        <end position="65"/>
    </location>
</feature>
<organism evidence="2 3">
    <name type="scientific">Clarias magur</name>
    <name type="common">Asian catfish</name>
    <name type="synonym">Macropteronotus magur</name>
    <dbReference type="NCBI Taxonomy" id="1594786"/>
    <lineage>
        <taxon>Eukaryota</taxon>
        <taxon>Metazoa</taxon>
        <taxon>Chordata</taxon>
        <taxon>Craniata</taxon>
        <taxon>Vertebrata</taxon>
        <taxon>Euteleostomi</taxon>
        <taxon>Actinopterygii</taxon>
        <taxon>Neopterygii</taxon>
        <taxon>Teleostei</taxon>
        <taxon>Ostariophysi</taxon>
        <taxon>Siluriformes</taxon>
        <taxon>Clariidae</taxon>
        <taxon>Clarias</taxon>
    </lineage>
</organism>
<dbReference type="InterPro" id="IPR026163">
    <property type="entry name" value="Nckap5l"/>
</dbReference>
<comment type="caution">
    <text evidence="2">The sequence shown here is derived from an EMBL/GenBank/DDBJ whole genome shotgun (WGS) entry which is preliminary data.</text>
</comment>
<dbReference type="PANTHER" id="PTHR21740:SF3">
    <property type="entry name" value="NCK-ASSOCIATED PROTEIN 5-LIKE"/>
    <property type="match status" value="1"/>
</dbReference>
<feature type="non-terminal residue" evidence="2">
    <location>
        <position position="186"/>
    </location>
</feature>
<dbReference type="GO" id="GO:0001578">
    <property type="term" value="P:microtubule bundle formation"/>
    <property type="evidence" value="ECO:0007669"/>
    <property type="project" value="TreeGrafter"/>
</dbReference>
<dbReference type="AlphaFoldDB" id="A0A8J4WRY9"/>
<accession>A0A8J4WRY9</accession>
<dbReference type="GO" id="GO:0007019">
    <property type="term" value="P:microtubule depolymerization"/>
    <property type="evidence" value="ECO:0007669"/>
    <property type="project" value="TreeGrafter"/>
</dbReference>
<reference evidence="2" key="1">
    <citation type="submission" date="2020-07" db="EMBL/GenBank/DDBJ databases">
        <title>Clarias magur genome sequencing, assembly and annotation.</title>
        <authorList>
            <person name="Kushwaha B."/>
            <person name="Kumar R."/>
            <person name="Das P."/>
            <person name="Joshi C.G."/>
            <person name="Kumar D."/>
            <person name="Nagpure N.S."/>
            <person name="Pandey M."/>
            <person name="Agarwal S."/>
            <person name="Srivastava S."/>
            <person name="Singh M."/>
            <person name="Sahoo L."/>
            <person name="Jayasankar P."/>
            <person name="Meher P.K."/>
            <person name="Koringa P.G."/>
            <person name="Iquebal M.A."/>
            <person name="Das S.P."/>
            <person name="Bit A."/>
            <person name="Patnaik S."/>
            <person name="Patel N."/>
            <person name="Shah T.M."/>
            <person name="Hinsu A."/>
            <person name="Jena J.K."/>
        </authorList>
    </citation>
    <scope>NUCLEOTIDE SEQUENCE</scope>
    <source>
        <strain evidence="2">CIFAMagur01</strain>
        <tissue evidence="2">Testis</tissue>
    </source>
</reference>
<dbReference type="OrthoDB" id="8930856at2759"/>
<name>A0A8J4WRY9_CLAMG</name>
<evidence type="ECO:0000313" key="2">
    <source>
        <dbReference type="EMBL" id="KAF5888440.1"/>
    </source>
</evidence>
<keyword evidence="3" id="KW-1185">Reference proteome</keyword>
<feature type="region of interest" description="Disordered" evidence="1">
    <location>
        <begin position="36"/>
        <end position="69"/>
    </location>
</feature>